<dbReference type="OrthoDB" id="9800207at2"/>
<dbReference type="STRING" id="395493.BegalDRAFT_2132"/>
<feature type="transmembrane region" description="Helical" evidence="1">
    <location>
        <begin position="54"/>
        <end position="73"/>
    </location>
</feature>
<gene>
    <name evidence="2" type="ORF">BegalDRAFT_2132</name>
</gene>
<organism evidence="2 3">
    <name type="scientific">Beggiatoa alba B18LD</name>
    <dbReference type="NCBI Taxonomy" id="395493"/>
    <lineage>
        <taxon>Bacteria</taxon>
        <taxon>Pseudomonadati</taxon>
        <taxon>Pseudomonadota</taxon>
        <taxon>Gammaproteobacteria</taxon>
        <taxon>Thiotrichales</taxon>
        <taxon>Thiotrichaceae</taxon>
        <taxon>Beggiatoa</taxon>
    </lineage>
</organism>
<dbReference type="HOGENOM" id="CLU_041903_2_0_6"/>
<accession>I3CHA4</accession>
<evidence type="ECO:0000313" key="2">
    <source>
        <dbReference type="EMBL" id="EIJ42997.1"/>
    </source>
</evidence>
<dbReference type="EMBL" id="JH600070">
    <property type="protein sequence ID" value="EIJ42997.1"/>
    <property type="molecule type" value="Genomic_DNA"/>
</dbReference>
<dbReference type="Proteomes" id="UP000005744">
    <property type="component" value="Unassembled WGS sequence"/>
</dbReference>
<dbReference type="AlphaFoldDB" id="I3CHA4"/>
<sequence length="203" mass="22459">MTETTAPLVSCHCCGLIQQLPIHTVTEKPICARCTTPLPLAHHSPVRHQWTQSLALTALIFYIPALTLPLLRIERLGHRHEDSLFTGLIALFEQGYWFIGLIILFFSVLLPPFKLLALLTLSSTNLIRQAHHRALTYRAVELLGRWGMLDVMLVAILVAFVKLGGLVSIQAGSGLIAFALLVLFSLFASVSFNPHALWSTADE</sequence>
<dbReference type="InterPro" id="IPR007498">
    <property type="entry name" value="PqiA-like"/>
</dbReference>
<keyword evidence="3" id="KW-1185">Reference proteome</keyword>
<evidence type="ECO:0000313" key="3">
    <source>
        <dbReference type="Proteomes" id="UP000005744"/>
    </source>
</evidence>
<proteinExistence type="predicted"/>
<feature type="transmembrane region" description="Helical" evidence="1">
    <location>
        <begin position="142"/>
        <end position="161"/>
    </location>
</feature>
<feature type="transmembrane region" description="Helical" evidence="1">
    <location>
        <begin position="167"/>
        <end position="188"/>
    </location>
</feature>
<dbReference type="Pfam" id="PF04403">
    <property type="entry name" value="PqiA"/>
    <property type="match status" value="1"/>
</dbReference>
<name>I3CHA4_9GAMM</name>
<dbReference type="RefSeq" id="WP_002689859.1">
    <property type="nucleotide sequence ID" value="NZ_JH600070.1"/>
</dbReference>
<keyword evidence="1" id="KW-1133">Transmembrane helix</keyword>
<keyword evidence="1" id="KW-0472">Membrane</keyword>
<reference evidence="2 3" key="1">
    <citation type="submission" date="2011-11" db="EMBL/GenBank/DDBJ databases">
        <title>Improved High-Quality Draft sequence of Beggiatoa alba B18lD.</title>
        <authorList>
            <consortium name="US DOE Joint Genome Institute"/>
            <person name="Lucas S."/>
            <person name="Han J."/>
            <person name="Lapidus A."/>
            <person name="Cheng J.-F."/>
            <person name="Goodwin L."/>
            <person name="Pitluck S."/>
            <person name="Peters L."/>
            <person name="Mikhailova N."/>
            <person name="Held B."/>
            <person name="Detter J.C."/>
            <person name="Han C."/>
            <person name="Tapia R."/>
            <person name="Land M."/>
            <person name="Hauser L."/>
            <person name="Kyrpides N."/>
            <person name="Ivanova N."/>
            <person name="Pagani I."/>
            <person name="Samuel K."/>
            <person name="Teske A."/>
            <person name="Mueller J."/>
            <person name="Woyke T."/>
        </authorList>
    </citation>
    <scope>NUCLEOTIDE SEQUENCE [LARGE SCALE GENOMIC DNA]</scope>
    <source>
        <strain evidence="2 3">B18LD</strain>
    </source>
</reference>
<evidence type="ECO:0000256" key="1">
    <source>
        <dbReference type="SAM" id="Phobius"/>
    </source>
</evidence>
<dbReference type="eggNOG" id="COG2995">
    <property type="taxonomic scope" value="Bacteria"/>
</dbReference>
<keyword evidence="1" id="KW-0812">Transmembrane</keyword>
<protein>
    <submittedName>
        <fullName evidence="2">Putative paraquat-inducible protein A</fullName>
    </submittedName>
</protein>